<feature type="repeat" description="TPR" evidence="4">
    <location>
        <begin position="467"/>
        <end position="500"/>
    </location>
</feature>
<dbReference type="AlphaFoldDB" id="A0A4Z0P8F2"/>
<dbReference type="InterPro" id="IPR019734">
    <property type="entry name" value="TPR_rpt"/>
</dbReference>
<dbReference type="Gene3D" id="3.40.50.1820">
    <property type="entry name" value="alpha/beta hydrolase"/>
    <property type="match status" value="1"/>
</dbReference>
<dbReference type="InterPro" id="IPR029058">
    <property type="entry name" value="AB_hydrolase_fold"/>
</dbReference>
<keyword evidence="2" id="KW-0442">Lipid degradation</keyword>
<dbReference type="Proteomes" id="UP000298337">
    <property type="component" value="Unassembled WGS sequence"/>
</dbReference>
<dbReference type="PROSITE" id="PS50005">
    <property type="entry name" value="TPR"/>
    <property type="match status" value="1"/>
</dbReference>
<dbReference type="RefSeq" id="WP_135432957.1">
    <property type="nucleotide sequence ID" value="NZ_SRLA01000002.1"/>
</dbReference>
<evidence type="ECO:0000256" key="5">
    <source>
        <dbReference type="SAM" id="SignalP"/>
    </source>
</evidence>
<dbReference type="OrthoDB" id="9814760at2"/>
<reference evidence="6 7" key="1">
    <citation type="submission" date="2019-04" db="EMBL/GenBank/DDBJ databases">
        <authorList>
            <person name="Feng G."/>
            <person name="Zhang J."/>
            <person name="Zhu H."/>
        </authorList>
    </citation>
    <scope>NUCLEOTIDE SEQUENCE [LARGE SCALE GENOMIC DNA]</scope>
    <source>
        <strain evidence="6 7">92R-1</strain>
    </source>
</reference>
<accession>A0A4Z0P8F2</accession>
<evidence type="ECO:0000313" key="7">
    <source>
        <dbReference type="Proteomes" id="UP000298337"/>
    </source>
</evidence>
<name>A0A4Z0P8F2_9BACT</name>
<dbReference type="InterPro" id="IPR011990">
    <property type="entry name" value="TPR-like_helical_dom_sf"/>
</dbReference>
<dbReference type="Gene3D" id="1.25.40.10">
    <property type="entry name" value="Tetratricopeptide repeat domain"/>
    <property type="match status" value="1"/>
</dbReference>
<keyword evidence="5" id="KW-0732">Signal</keyword>
<evidence type="ECO:0000256" key="4">
    <source>
        <dbReference type="PROSITE-ProRule" id="PRU00339"/>
    </source>
</evidence>
<dbReference type="GO" id="GO:0003847">
    <property type="term" value="F:1-alkyl-2-acetylglycerophosphocholine esterase activity"/>
    <property type="evidence" value="ECO:0007669"/>
    <property type="project" value="TreeGrafter"/>
</dbReference>
<dbReference type="SUPFAM" id="SSF53474">
    <property type="entry name" value="alpha/beta-Hydrolases"/>
    <property type="match status" value="1"/>
</dbReference>
<dbReference type="PANTHER" id="PTHR10272">
    <property type="entry name" value="PLATELET-ACTIVATING FACTOR ACETYLHYDROLASE"/>
    <property type="match status" value="1"/>
</dbReference>
<protein>
    <submittedName>
        <fullName evidence="6">Dienelactone hydrolase</fullName>
    </submittedName>
</protein>
<dbReference type="InterPro" id="IPR017395">
    <property type="entry name" value="Chlorophyllase-like"/>
</dbReference>
<feature type="signal peptide" evidence="5">
    <location>
        <begin position="1"/>
        <end position="24"/>
    </location>
</feature>
<keyword evidence="3" id="KW-0443">Lipid metabolism</keyword>
<dbReference type="SUPFAM" id="SSF48452">
    <property type="entry name" value="TPR-like"/>
    <property type="match status" value="1"/>
</dbReference>
<proteinExistence type="predicted"/>
<evidence type="ECO:0000256" key="1">
    <source>
        <dbReference type="ARBA" id="ARBA00022801"/>
    </source>
</evidence>
<dbReference type="GO" id="GO:0016042">
    <property type="term" value="P:lipid catabolic process"/>
    <property type="evidence" value="ECO:0007669"/>
    <property type="project" value="UniProtKB-KW"/>
</dbReference>
<sequence>MITSSVVRMVLLFLLCSVGYAAQAESGFAGLAPGPHHVGVRIVQQYDYARGYKGNTDLVTGKPTTGERARPMQTLVWYPAQKGGAPVRYAEYVRSEATDENFTLTEAQADAFLASKRQWFSAKVGPKQAQTLLDQRMWAVRNAPAVAGKFPVIIYAAGGGGAAHENADLCEYLASHGYLVLASRNLGTRTRNINIDEEGLESTARDIEFLLAYAQTLPQADMAHVAATGWSWGGLANALAASRDSRIKALVSFDGTQQREFAKAVSRTQLNVPWLYVQRRPESVRELSANGMETSSILLNEAKYADLYHVVMNPMEHPDFMSLGLRVAQPQPANEYSRAEVEKAYYWTCRYTLEFLNANIKGDANGRQFLDRTPAQNGVPAHMARQYHLPAQQEPAPTQAGFAAALAKEGFGHALEIYRRMQQQNASFALPEGAINTWGYQLMRDVHDLPAALAIFRFGTEVYPGSFNLFDSLAEADEQNQDTTSAIAHYRRSLELKPQNINATQRLKALGAPAAGSVGK</sequence>
<evidence type="ECO:0000313" key="6">
    <source>
        <dbReference type="EMBL" id="TGE07667.1"/>
    </source>
</evidence>
<evidence type="ECO:0000256" key="2">
    <source>
        <dbReference type="ARBA" id="ARBA00022963"/>
    </source>
</evidence>
<evidence type="ECO:0000256" key="3">
    <source>
        <dbReference type="ARBA" id="ARBA00023098"/>
    </source>
</evidence>
<comment type="caution">
    <text evidence="6">The sequence shown here is derived from an EMBL/GenBank/DDBJ whole genome shotgun (WGS) entry which is preliminary data.</text>
</comment>
<feature type="chain" id="PRO_5021239421" evidence="5">
    <location>
        <begin position="25"/>
        <end position="520"/>
    </location>
</feature>
<dbReference type="PANTHER" id="PTHR10272:SF0">
    <property type="entry name" value="PLATELET-ACTIVATING FACTOR ACETYLHYDROLASE"/>
    <property type="match status" value="1"/>
</dbReference>
<dbReference type="Pfam" id="PF07224">
    <property type="entry name" value="Chlorophyllase"/>
    <property type="match status" value="1"/>
</dbReference>
<gene>
    <name evidence="6" type="ORF">EU556_07890</name>
</gene>
<keyword evidence="4" id="KW-0802">TPR repeat</keyword>
<organism evidence="6 7">
    <name type="scientific">Hymenobacter fodinae</name>
    <dbReference type="NCBI Taxonomy" id="2510796"/>
    <lineage>
        <taxon>Bacteria</taxon>
        <taxon>Pseudomonadati</taxon>
        <taxon>Bacteroidota</taxon>
        <taxon>Cytophagia</taxon>
        <taxon>Cytophagales</taxon>
        <taxon>Hymenobacteraceae</taxon>
        <taxon>Hymenobacter</taxon>
    </lineage>
</organism>
<dbReference type="EMBL" id="SRLA01000002">
    <property type="protein sequence ID" value="TGE07667.1"/>
    <property type="molecule type" value="Genomic_DNA"/>
</dbReference>
<keyword evidence="1 6" id="KW-0378">Hydrolase</keyword>
<keyword evidence="7" id="KW-1185">Reference proteome</keyword>